<dbReference type="InterPro" id="IPR027417">
    <property type="entry name" value="P-loop_NTPase"/>
</dbReference>
<evidence type="ECO:0000313" key="2">
    <source>
        <dbReference type="EMBL" id="GAA5481301.1"/>
    </source>
</evidence>
<dbReference type="EMBL" id="BAABRI010000002">
    <property type="protein sequence ID" value="GAA5481301.1"/>
    <property type="molecule type" value="Genomic_DNA"/>
</dbReference>
<accession>A0ABP9UI18</accession>
<dbReference type="SUPFAM" id="SSF89550">
    <property type="entry name" value="PHP domain-like"/>
    <property type="match status" value="1"/>
</dbReference>
<comment type="caution">
    <text evidence="2">The sequence shown here is derived from an EMBL/GenBank/DDBJ whole genome shotgun (WGS) entry which is preliminary data.</text>
</comment>
<evidence type="ECO:0000313" key="3">
    <source>
        <dbReference type="Proteomes" id="UP001476282"/>
    </source>
</evidence>
<feature type="coiled-coil region" evidence="1">
    <location>
        <begin position="547"/>
        <end position="588"/>
    </location>
</feature>
<dbReference type="NCBIfam" id="NF045780">
    <property type="entry name" value="TrlF_fam_ATP"/>
    <property type="match status" value="1"/>
</dbReference>
<proteinExistence type="predicted"/>
<dbReference type="InterPro" id="IPR016195">
    <property type="entry name" value="Pol/histidinol_Pase-like"/>
</dbReference>
<keyword evidence="1" id="KW-0175">Coiled coil</keyword>
<keyword evidence="3" id="KW-1185">Reference proteome</keyword>
<dbReference type="Gene3D" id="3.20.20.140">
    <property type="entry name" value="Metal-dependent hydrolases"/>
    <property type="match status" value="1"/>
</dbReference>
<sequence>MPGAKWWRVDFHTHTPFSTDAYQGENNLTQQEWLLTHMKVGIDAVVISDHNGGGWIDGLKTELANLRSQHVQEFREIALFPGVEVTTSQNVHLLVILDPSAPASDVSRILQVASYRGNEGCAQTAADASIVSFIEELQSKGISCLVIPAHVNGSKGLLKEGTVPFDTRQKTLRHSMVFALECHYSKPADWDLHNYGLGDKSFSTVFGSDSHAVEEIGRRTTWVRMQSPTLDGLRVALFDGETSVREFKEGEADPGPNSPYFIERIAISGTKFIGRRTPQVIKLNPSFNAIIGGRGTGKSSILELVRTATKRGAAFSREESDYARNYRDLIREITAENGNLNPTVEVDYRQHGQTFRMRWQASSQSFDLFALDADDSLAEVSEQGVWSERFPLRIFSQKQLYAFKEHTAPLLEEIDATPEVNGPDWRRDWENAVAGFVQLSTHIQQLDGEVREWESIKAKMADLERQIEVLEKAGHKQVLRELSLRRRQRGEVDRWEEAIERLPSEVEELAARMGIPALGLSRMPAEDETKGDESVEISLEQKAKQIKSLLEANAESLHKMASSLKERIAQWQEELKASEWEALRARSEVAYQELITSLQGTGQAKPEQYGELVQAKQLLKKRLDGITAKKELLGKSKDDRDNSYGTLRERRSAISQKRHDFLESLFTSDSNLRASLVTFGDIPQGIQDLRAILSRDGNVAREEFDSFGEYLSGATGDDDRMDRIHRLKVKLLHVAKEGQDSGEELPVRIRAPFATHMAARTAEDKARLLAWFPPDLLKLRYRKESGGSFKDLEKGSPGQVAAAVLAFLLAYGDEPILLDQPEDDLDNRLIYDLIVKEIQTNKLRRQLLIVTHNPNILVNGNADLIIPIEEQAGLAVIPEPGALQEPAVRKAVCEIMEGGRQALERRFRRIVS</sequence>
<evidence type="ECO:0000256" key="1">
    <source>
        <dbReference type="SAM" id="Coils"/>
    </source>
</evidence>
<dbReference type="Proteomes" id="UP001476282">
    <property type="component" value="Unassembled WGS sequence"/>
</dbReference>
<reference evidence="2 3" key="1">
    <citation type="submission" date="2024-02" db="EMBL/GenBank/DDBJ databases">
        <title>Haloferula sargassicola NBRC 104335.</title>
        <authorList>
            <person name="Ichikawa N."/>
            <person name="Katano-Makiyama Y."/>
            <person name="Hidaka K."/>
        </authorList>
    </citation>
    <scope>NUCLEOTIDE SEQUENCE [LARGE SCALE GENOMIC DNA]</scope>
    <source>
        <strain evidence="2 3">NBRC 104335</strain>
    </source>
</reference>
<dbReference type="InterPro" id="IPR054787">
    <property type="entry name" value="TrlF_ATPase"/>
</dbReference>
<gene>
    <name evidence="2" type="ORF">Hsar01_00508</name>
</gene>
<protein>
    <submittedName>
        <fullName evidence="2">Uncharacterized protein</fullName>
    </submittedName>
</protein>
<name>A0ABP9UI18_9BACT</name>
<dbReference type="Gene3D" id="3.40.50.300">
    <property type="entry name" value="P-loop containing nucleotide triphosphate hydrolases"/>
    <property type="match status" value="2"/>
</dbReference>
<dbReference type="SUPFAM" id="SSF52540">
    <property type="entry name" value="P-loop containing nucleoside triphosphate hydrolases"/>
    <property type="match status" value="1"/>
</dbReference>
<feature type="coiled-coil region" evidence="1">
    <location>
        <begin position="453"/>
        <end position="512"/>
    </location>
</feature>
<organism evidence="2 3">
    <name type="scientific">Haloferula sargassicola</name>
    <dbReference type="NCBI Taxonomy" id="490096"/>
    <lineage>
        <taxon>Bacteria</taxon>
        <taxon>Pseudomonadati</taxon>
        <taxon>Verrucomicrobiota</taxon>
        <taxon>Verrucomicrobiia</taxon>
        <taxon>Verrucomicrobiales</taxon>
        <taxon>Verrucomicrobiaceae</taxon>
        <taxon>Haloferula</taxon>
    </lineage>
</organism>